<organism evidence="9 10">
    <name type="scientific">Mastigocoleus testarum BC008</name>
    <dbReference type="NCBI Taxonomy" id="371196"/>
    <lineage>
        <taxon>Bacteria</taxon>
        <taxon>Bacillati</taxon>
        <taxon>Cyanobacteriota</taxon>
        <taxon>Cyanophyceae</taxon>
        <taxon>Nostocales</taxon>
        <taxon>Hapalosiphonaceae</taxon>
        <taxon>Mastigocoleus</taxon>
    </lineage>
</organism>
<evidence type="ECO:0000313" key="9">
    <source>
        <dbReference type="EMBL" id="KST65176.1"/>
    </source>
</evidence>
<feature type="transmembrane region" description="Helical" evidence="7">
    <location>
        <begin position="12"/>
        <end position="29"/>
    </location>
</feature>
<feature type="transmembrane region" description="Helical" evidence="7">
    <location>
        <begin position="146"/>
        <end position="164"/>
    </location>
</feature>
<dbReference type="Gene3D" id="1.20.1540.10">
    <property type="entry name" value="Rhomboid-like"/>
    <property type="match status" value="1"/>
</dbReference>
<accession>A0A0V7ZL08</accession>
<dbReference type="InterPro" id="IPR022764">
    <property type="entry name" value="Peptidase_S54_rhomboid_dom"/>
</dbReference>
<feature type="transmembrane region" description="Helical" evidence="7">
    <location>
        <begin position="176"/>
        <end position="201"/>
    </location>
</feature>
<keyword evidence="4 7" id="KW-0812">Transmembrane</keyword>
<evidence type="ECO:0000256" key="7">
    <source>
        <dbReference type="SAM" id="Phobius"/>
    </source>
</evidence>
<name>A0A0V7ZL08_9CYAN</name>
<gene>
    <name evidence="9" type="ORF">BC008_20485</name>
</gene>
<sequence length="246" mass="27007">MFPLSDENPTRITPYVTYGFIAINIVVFLHEFTLPDAQLCQFFQAYALVPRQLSESFGVLVPFTRSAFQCPVILAANQGLPEWATLFTSQFLHGGWWHLISNMVYLWVFGNNIEDRLGHFKYIIFYLACGALAALCQYIISPGSMIPSLGASGAIAGVLGAYVIRFPRAVVNTFVFLGIFITTIRVPAYVLIGFFVIQNVISGIASLQAVAGMGVETGGVAYWAHIGGFVFGLILAPLLGLFNRDY</sequence>
<dbReference type="SUPFAM" id="SSF144091">
    <property type="entry name" value="Rhomboid-like"/>
    <property type="match status" value="1"/>
</dbReference>
<dbReference type="Pfam" id="PF01694">
    <property type="entry name" value="Rhomboid"/>
    <property type="match status" value="1"/>
</dbReference>
<dbReference type="EMBL" id="LMTZ01000111">
    <property type="protein sequence ID" value="KST65176.1"/>
    <property type="molecule type" value="Genomic_DNA"/>
</dbReference>
<feature type="transmembrane region" description="Helical" evidence="7">
    <location>
        <begin position="122"/>
        <end position="140"/>
    </location>
</feature>
<dbReference type="GO" id="GO:0004252">
    <property type="term" value="F:serine-type endopeptidase activity"/>
    <property type="evidence" value="ECO:0007669"/>
    <property type="project" value="InterPro"/>
</dbReference>
<dbReference type="AlphaFoldDB" id="A0A0V7ZL08"/>
<feature type="domain" description="Peptidase S54 rhomboid" evidence="8">
    <location>
        <begin position="82"/>
        <end position="239"/>
    </location>
</feature>
<evidence type="ECO:0000259" key="8">
    <source>
        <dbReference type="Pfam" id="PF01694"/>
    </source>
</evidence>
<protein>
    <submittedName>
        <fullName evidence="9">Peptidase S54</fullName>
    </submittedName>
</protein>
<keyword evidence="5 7" id="KW-1133">Transmembrane helix</keyword>
<keyword evidence="6 7" id="KW-0472">Membrane</keyword>
<comment type="caution">
    <text evidence="9">The sequence shown here is derived from an EMBL/GenBank/DDBJ whole genome shotgun (WGS) entry which is preliminary data.</text>
</comment>
<proteinExistence type="predicted"/>
<evidence type="ECO:0000313" key="10">
    <source>
        <dbReference type="Proteomes" id="UP000053372"/>
    </source>
</evidence>
<dbReference type="Proteomes" id="UP000053372">
    <property type="component" value="Unassembled WGS sequence"/>
</dbReference>
<comment type="subcellular location">
    <subcellularLocation>
        <location evidence="1">Membrane</location>
        <topology evidence="1">Multi-pass membrane protein</topology>
    </subcellularLocation>
</comment>
<keyword evidence="10" id="KW-1185">Reference proteome</keyword>
<keyword evidence="3" id="KW-0997">Cell inner membrane</keyword>
<dbReference type="PANTHER" id="PTHR43066:SF26">
    <property type="entry name" value="RHOMBOID PROTEASE GLPG"/>
    <property type="match status" value="1"/>
</dbReference>
<dbReference type="GO" id="GO:0016020">
    <property type="term" value="C:membrane"/>
    <property type="evidence" value="ECO:0007669"/>
    <property type="project" value="UniProtKB-SubCell"/>
</dbReference>
<dbReference type="PANTHER" id="PTHR43066">
    <property type="entry name" value="RHOMBOID-RELATED PROTEIN"/>
    <property type="match status" value="1"/>
</dbReference>
<evidence type="ECO:0000256" key="3">
    <source>
        <dbReference type="ARBA" id="ARBA00022519"/>
    </source>
</evidence>
<evidence type="ECO:0000256" key="6">
    <source>
        <dbReference type="ARBA" id="ARBA00023136"/>
    </source>
</evidence>
<evidence type="ECO:0000256" key="2">
    <source>
        <dbReference type="ARBA" id="ARBA00022475"/>
    </source>
</evidence>
<dbReference type="InterPro" id="IPR035952">
    <property type="entry name" value="Rhomboid-like_sf"/>
</dbReference>
<feature type="transmembrane region" description="Helical" evidence="7">
    <location>
        <begin position="221"/>
        <end position="242"/>
    </location>
</feature>
<dbReference type="RefSeq" id="WP_058184068.1">
    <property type="nucleotide sequence ID" value="NZ_LMTZ01000111.1"/>
</dbReference>
<evidence type="ECO:0000256" key="1">
    <source>
        <dbReference type="ARBA" id="ARBA00004141"/>
    </source>
</evidence>
<feature type="transmembrane region" description="Helical" evidence="7">
    <location>
        <begin position="91"/>
        <end position="110"/>
    </location>
</feature>
<dbReference type="OrthoDB" id="9813074at2"/>
<keyword evidence="2" id="KW-1003">Cell membrane</keyword>
<reference evidence="9 10" key="1">
    <citation type="journal article" date="2015" name="Genome Announc.">
        <title>Draft Genome of the Euendolithic (true boring) Cyanobacterium Mastigocoleus testarum strain BC008.</title>
        <authorList>
            <person name="Guida B.S."/>
            <person name="Garcia-Pichel F."/>
        </authorList>
    </citation>
    <scope>NUCLEOTIDE SEQUENCE [LARGE SCALE GENOMIC DNA]</scope>
    <source>
        <strain evidence="9 10">BC008</strain>
    </source>
</reference>
<evidence type="ECO:0000256" key="5">
    <source>
        <dbReference type="ARBA" id="ARBA00022989"/>
    </source>
</evidence>
<evidence type="ECO:0000256" key="4">
    <source>
        <dbReference type="ARBA" id="ARBA00022692"/>
    </source>
</evidence>